<dbReference type="PANTHER" id="PTHR18964:SF149">
    <property type="entry name" value="BIFUNCTIONAL UDP-N-ACETYLGLUCOSAMINE 2-EPIMERASE_N-ACETYLMANNOSAMINE KINASE"/>
    <property type="match status" value="1"/>
</dbReference>
<accession>A0AAW4VR11</accession>
<dbReference type="RefSeq" id="WP_227279262.1">
    <property type="nucleotide sequence ID" value="NZ_JAJDKR010000008.1"/>
</dbReference>
<dbReference type="Pfam" id="PF00480">
    <property type="entry name" value="ROK"/>
    <property type="match status" value="1"/>
</dbReference>
<dbReference type="Proteomes" id="UP001198439">
    <property type="component" value="Unassembled WGS sequence"/>
</dbReference>
<evidence type="ECO:0000256" key="1">
    <source>
        <dbReference type="ARBA" id="ARBA00006479"/>
    </source>
</evidence>
<protein>
    <submittedName>
        <fullName evidence="2">ROK family protein</fullName>
    </submittedName>
</protein>
<name>A0AAW4VR11_9FIRM</name>
<sequence>MGNYSLAIDIGGTFIKYAFIDQKLNIIKQWKKETKHFNTKDEFYDYLCENIDNHHIDLIGVSAPGVINEDSLVLSKEAKNVQTMYMTNINKEIELRLKRPTYSLNDGKSAGYCELMIGNGKGSQSSVYFIIGTGIGGCICYKDEIIQGVDRIAGEFSTLPLDFSPTKKGRFKRLGEIASISALIEMYNSRSPVPLKTGEDICNKYLNHDVLAQDIIHQWCKNIILGLSIIIMLYNPEIICIGGGISEEKWFIEKIQEIYKNETHIISDPIITTKIKACKYNNNSNLLGALLYAKKKLATSNNN</sequence>
<dbReference type="Gene3D" id="3.30.420.40">
    <property type="match status" value="2"/>
</dbReference>
<evidence type="ECO:0000313" key="3">
    <source>
        <dbReference type="Proteomes" id="UP001198439"/>
    </source>
</evidence>
<gene>
    <name evidence="2" type="ORF">LJD69_03005</name>
</gene>
<comment type="similarity">
    <text evidence="1">Belongs to the ROK (NagC/XylR) family.</text>
</comment>
<comment type="caution">
    <text evidence="2">The sequence shown here is derived from an EMBL/GenBank/DDBJ whole genome shotgun (WGS) entry which is preliminary data.</text>
</comment>
<dbReference type="InterPro" id="IPR043129">
    <property type="entry name" value="ATPase_NBD"/>
</dbReference>
<dbReference type="PANTHER" id="PTHR18964">
    <property type="entry name" value="ROK (REPRESSOR, ORF, KINASE) FAMILY"/>
    <property type="match status" value="1"/>
</dbReference>
<dbReference type="AlphaFoldDB" id="A0AAW4VR11"/>
<reference evidence="2" key="1">
    <citation type="submission" date="2021-10" db="EMBL/GenBank/DDBJ databases">
        <title>Collection of gut derived symbiotic bacterial strains cultured from healthy donors.</title>
        <authorList>
            <person name="Lin H."/>
            <person name="Littmann E."/>
            <person name="Kohout C."/>
            <person name="Pamer E.G."/>
        </authorList>
    </citation>
    <scope>NUCLEOTIDE SEQUENCE</scope>
    <source>
        <strain evidence="2">DFI.4.48</strain>
    </source>
</reference>
<organism evidence="2 3">
    <name type="scientific">Faecalibacillus faecis</name>
    <dbReference type="NCBI Taxonomy" id="1982628"/>
    <lineage>
        <taxon>Bacteria</taxon>
        <taxon>Bacillati</taxon>
        <taxon>Bacillota</taxon>
        <taxon>Erysipelotrichia</taxon>
        <taxon>Erysipelotrichales</taxon>
        <taxon>Coprobacillaceae</taxon>
        <taxon>Faecalibacillus</taxon>
    </lineage>
</organism>
<dbReference type="InterPro" id="IPR000600">
    <property type="entry name" value="ROK"/>
</dbReference>
<proteinExistence type="inferred from homology"/>
<evidence type="ECO:0000313" key="2">
    <source>
        <dbReference type="EMBL" id="MCB8609565.1"/>
    </source>
</evidence>
<dbReference type="SUPFAM" id="SSF53067">
    <property type="entry name" value="Actin-like ATPase domain"/>
    <property type="match status" value="1"/>
</dbReference>
<dbReference type="EMBL" id="JAJDKZ010000006">
    <property type="protein sequence ID" value="MCB8609565.1"/>
    <property type="molecule type" value="Genomic_DNA"/>
</dbReference>